<name>F0T2E2_SYNGF</name>
<keyword evidence="1" id="KW-1133">Transmembrane helix</keyword>
<reference evidence="4" key="2">
    <citation type="submission" date="2011-02" db="EMBL/GenBank/DDBJ databases">
        <title>The complete genome of Syntrophobotulus glycolicus DSM 8271.</title>
        <authorList>
            <person name="Lucas S."/>
            <person name="Copeland A."/>
            <person name="Lapidus A."/>
            <person name="Bruce D."/>
            <person name="Goodwin L."/>
            <person name="Pitluck S."/>
            <person name="Kyrpides N."/>
            <person name="Mavromatis K."/>
            <person name="Pagani I."/>
            <person name="Ivanova N."/>
            <person name="Mikhailova N."/>
            <person name="Chertkov O."/>
            <person name="Held B."/>
            <person name="Detter J.C."/>
            <person name="Tapia R."/>
            <person name="Han C."/>
            <person name="Land M."/>
            <person name="Hauser L."/>
            <person name="Markowitz V."/>
            <person name="Cheng J.-F."/>
            <person name="Hugenholtz P."/>
            <person name="Woyke T."/>
            <person name="Wu D."/>
            <person name="Spring S."/>
            <person name="Schroeder M."/>
            <person name="Brambilla E."/>
            <person name="Klenk H.-P."/>
            <person name="Eisen J.A."/>
        </authorList>
    </citation>
    <scope>NUCLEOTIDE SEQUENCE [LARGE SCALE GENOMIC DNA]</scope>
    <source>
        <strain evidence="4">DSM 8271 / FlGlyR</strain>
    </source>
</reference>
<evidence type="ECO:0000256" key="1">
    <source>
        <dbReference type="SAM" id="Phobius"/>
    </source>
</evidence>
<feature type="transmembrane region" description="Helical" evidence="1">
    <location>
        <begin position="106"/>
        <end position="125"/>
    </location>
</feature>
<evidence type="ECO:0000259" key="2">
    <source>
        <dbReference type="PROSITE" id="PS50887"/>
    </source>
</evidence>
<dbReference type="GO" id="GO:0043709">
    <property type="term" value="P:cell adhesion involved in single-species biofilm formation"/>
    <property type="evidence" value="ECO:0007669"/>
    <property type="project" value="TreeGrafter"/>
</dbReference>
<dbReference type="NCBIfam" id="TIGR00254">
    <property type="entry name" value="GGDEF"/>
    <property type="match status" value="1"/>
</dbReference>
<dbReference type="InterPro" id="IPR000160">
    <property type="entry name" value="GGDEF_dom"/>
</dbReference>
<feature type="domain" description="GGDEF" evidence="2">
    <location>
        <begin position="231"/>
        <end position="358"/>
    </location>
</feature>
<dbReference type="GO" id="GO:0005886">
    <property type="term" value="C:plasma membrane"/>
    <property type="evidence" value="ECO:0007669"/>
    <property type="project" value="TreeGrafter"/>
</dbReference>
<dbReference type="Pfam" id="PF00990">
    <property type="entry name" value="GGDEF"/>
    <property type="match status" value="1"/>
</dbReference>
<sequence length="358" mass="41057">MPKKKNKYRQVMDFLTGKEKDVDFKNVMQNFCLLMAVILWINFCIFSLLIYPNHPNLMISIAAAFFHTSVFWLSRFLGKQYLAILLMVIFDNFLLTPALWFANGGISGFTPYLSMVFAAITVVFLNGKLKSRYSISYFLVLLSLITIQGLYPDSVYFPVSRLQGYWDKAIFFQMVFFFIANLLYVYSEEYNRIHKKAVKLSLTDEMTGLYNWRFVRNHIQKDLNKSIRTGVQCSVLMIDIDNFKIINDRYGHQAGDKAIKMIAGILKTSVRNIDIAGRYGGDEFFVLLPEINAQAAETIAERIRKTVEETFLKDGMPLTVSIGVADIQGSTLDEIFRNADKNMYKAKIAGKNKVLRVG</sequence>
<dbReference type="FunFam" id="3.30.70.270:FF:000001">
    <property type="entry name" value="Diguanylate cyclase domain protein"/>
    <property type="match status" value="1"/>
</dbReference>
<dbReference type="CDD" id="cd01949">
    <property type="entry name" value="GGDEF"/>
    <property type="match status" value="1"/>
</dbReference>
<dbReference type="InterPro" id="IPR043128">
    <property type="entry name" value="Rev_trsase/Diguanyl_cyclase"/>
</dbReference>
<feature type="transmembrane region" description="Helical" evidence="1">
    <location>
        <begin position="137"/>
        <end position="157"/>
    </location>
</feature>
<dbReference type="PANTHER" id="PTHR45138">
    <property type="entry name" value="REGULATORY COMPONENTS OF SENSORY TRANSDUCTION SYSTEM"/>
    <property type="match status" value="1"/>
</dbReference>
<dbReference type="PROSITE" id="PS50887">
    <property type="entry name" value="GGDEF"/>
    <property type="match status" value="1"/>
</dbReference>
<gene>
    <name evidence="3" type="ordered locus">Sgly_3307</name>
</gene>
<feature type="transmembrane region" description="Helical" evidence="1">
    <location>
        <begin position="57"/>
        <end position="74"/>
    </location>
</feature>
<dbReference type="KEGG" id="sgy:Sgly_3307"/>
<dbReference type="SUPFAM" id="SSF55073">
    <property type="entry name" value="Nucleotide cyclase"/>
    <property type="match status" value="1"/>
</dbReference>
<reference evidence="3 4" key="1">
    <citation type="journal article" date="2011" name="Stand. Genomic Sci.">
        <title>Complete genome sequence of Syntrophobotulus glycolicus type strain (FlGlyR).</title>
        <authorList>
            <person name="Han C."/>
            <person name="Mwirichia R."/>
            <person name="Chertkov O."/>
            <person name="Held B."/>
            <person name="Lapidus A."/>
            <person name="Nolan M."/>
            <person name="Lucas S."/>
            <person name="Hammon N."/>
            <person name="Deshpande S."/>
            <person name="Cheng J.F."/>
            <person name="Tapia R."/>
            <person name="Goodwin L."/>
            <person name="Pitluck S."/>
            <person name="Huntemann M."/>
            <person name="Liolios K."/>
            <person name="Ivanova N."/>
            <person name="Pagani I."/>
            <person name="Mavromatis K."/>
            <person name="Ovchinikova G."/>
            <person name="Pati A."/>
            <person name="Chen A."/>
            <person name="Palaniappan K."/>
            <person name="Land M."/>
            <person name="Hauser L."/>
            <person name="Brambilla E.M."/>
            <person name="Rohde M."/>
            <person name="Spring S."/>
            <person name="Sikorski J."/>
            <person name="Goker M."/>
            <person name="Woyke T."/>
            <person name="Bristow J."/>
            <person name="Eisen J.A."/>
            <person name="Markowitz V."/>
            <person name="Hugenholtz P."/>
            <person name="Kyrpides N.C."/>
            <person name="Klenk H.P."/>
            <person name="Detter J.C."/>
        </authorList>
    </citation>
    <scope>NUCLEOTIDE SEQUENCE [LARGE SCALE GENOMIC DNA]</scope>
    <source>
        <strain evidence="4">DSM 8271 / FlGlyR</strain>
    </source>
</reference>
<feature type="transmembrane region" description="Helical" evidence="1">
    <location>
        <begin position="31"/>
        <end position="51"/>
    </location>
</feature>
<dbReference type="eggNOG" id="COG3706">
    <property type="taxonomic scope" value="Bacteria"/>
</dbReference>
<dbReference type="OrthoDB" id="9783388at2"/>
<keyword evidence="1" id="KW-0812">Transmembrane</keyword>
<dbReference type="RefSeq" id="WP_013626295.1">
    <property type="nucleotide sequence ID" value="NC_015172.1"/>
</dbReference>
<dbReference type="PANTHER" id="PTHR45138:SF9">
    <property type="entry name" value="DIGUANYLATE CYCLASE DGCM-RELATED"/>
    <property type="match status" value="1"/>
</dbReference>
<evidence type="ECO:0000313" key="4">
    <source>
        <dbReference type="Proteomes" id="UP000007488"/>
    </source>
</evidence>
<dbReference type="Proteomes" id="UP000007488">
    <property type="component" value="Chromosome"/>
</dbReference>
<organism evidence="3 4">
    <name type="scientific">Syntrophobotulus glycolicus (strain DSM 8271 / FlGlyR)</name>
    <dbReference type="NCBI Taxonomy" id="645991"/>
    <lineage>
        <taxon>Bacteria</taxon>
        <taxon>Bacillati</taxon>
        <taxon>Bacillota</taxon>
        <taxon>Clostridia</taxon>
        <taxon>Eubacteriales</taxon>
        <taxon>Desulfitobacteriaceae</taxon>
        <taxon>Syntrophobotulus</taxon>
    </lineage>
</organism>
<keyword evidence="1" id="KW-0472">Membrane</keyword>
<dbReference type="GO" id="GO:0052621">
    <property type="term" value="F:diguanylate cyclase activity"/>
    <property type="evidence" value="ECO:0007669"/>
    <property type="project" value="TreeGrafter"/>
</dbReference>
<dbReference type="EMBL" id="CP002547">
    <property type="protein sequence ID" value="ADY57570.1"/>
    <property type="molecule type" value="Genomic_DNA"/>
</dbReference>
<dbReference type="Gene3D" id="3.30.70.270">
    <property type="match status" value="1"/>
</dbReference>
<evidence type="ECO:0000313" key="3">
    <source>
        <dbReference type="EMBL" id="ADY57570.1"/>
    </source>
</evidence>
<feature type="transmembrane region" description="Helical" evidence="1">
    <location>
        <begin position="81"/>
        <end position="100"/>
    </location>
</feature>
<dbReference type="AlphaFoldDB" id="F0T2E2"/>
<dbReference type="GO" id="GO:1902201">
    <property type="term" value="P:negative regulation of bacterial-type flagellum-dependent cell motility"/>
    <property type="evidence" value="ECO:0007669"/>
    <property type="project" value="TreeGrafter"/>
</dbReference>
<dbReference type="HOGENOM" id="CLU_000445_11_1_9"/>
<feature type="transmembrane region" description="Helical" evidence="1">
    <location>
        <begin position="169"/>
        <end position="186"/>
    </location>
</feature>
<dbReference type="STRING" id="645991.Sgly_3307"/>
<dbReference type="InterPro" id="IPR050469">
    <property type="entry name" value="Diguanylate_Cyclase"/>
</dbReference>
<proteinExistence type="predicted"/>
<dbReference type="InterPro" id="IPR029787">
    <property type="entry name" value="Nucleotide_cyclase"/>
</dbReference>
<dbReference type="SMART" id="SM00267">
    <property type="entry name" value="GGDEF"/>
    <property type="match status" value="1"/>
</dbReference>
<keyword evidence="4" id="KW-1185">Reference proteome</keyword>
<accession>F0T2E2</accession>
<protein>
    <submittedName>
        <fullName evidence="3">Diguanylate cyclase</fullName>
    </submittedName>
</protein>